<feature type="transmembrane region" description="Helical" evidence="5">
    <location>
        <begin position="354"/>
        <end position="372"/>
    </location>
</feature>
<organism evidence="7 8">
    <name type="scientific">Roseicyclus persicicus</name>
    <dbReference type="NCBI Taxonomy" id="2650661"/>
    <lineage>
        <taxon>Bacteria</taxon>
        <taxon>Pseudomonadati</taxon>
        <taxon>Pseudomonadota</taxon>
        <taxon>Alphaproteobacteria</taxon>
        <taxon>Rhodobacterales</taxon>
        <taxon>Roseobacteraceae</taxon>
        <taxon>Roseicyclus</taxon>
    </lineage>
</organism>
<dbReference type="PANTHER" id="PTHR23521:SF3">
    <property type="entry name" value="MFS TRANSPORTER"/>
    <property type="match status" value="1"/>
</dbReference>
<sequence length="421" mass="43964">MIGVLRTTWPLFLGLMFLMLGNGLQGTLLGIRGAEEGFTTGQMSVVMSAYFVGFLFASRMAPAMIRRVGHVRVFAALGSFISAALILFPTLTDPIAWTLLRVVIGFCFCGVYITVESWLNDASSNETRGRAMSLYLIVQMVGIIAAQALLNLPDPSGFLLFIIPSVLVSIAFAPILLTANPAPVFADAKRMRLAEIYRTSPLGCVSVFLLGGIFSALFGMASVFGTEAGLTVGEISIFVAIIYTGGLLCQYPIGWASDRMDRRTLILGLSAFGAVASLAVLPFVGQFGALLVVGFVIGGVANPLYSLAIAYTNDYLAPEDMASASAGLLLLNGIGAIGGPLLVGWLMAATGPGGFFAFMGGLLALMAAYSAWRMTRRPAGAKTGAFVAVVPSVSPATVAAAAIEASVRDRAEPGDEAVAKG</sequence>
<dbReference type="InterPro" id="IPR005828">
    <property type="entry name" value="MFS_sugar_transport-like"/>
</dbReference>
<dbReference type="Proteomes" id="UP000526408">
    <property type="component" value="Unassembled WGS sequence"/>
</dbReference>
<feature type="transmembrane region" description="Helical" evidence="5">
    <location>
        <begin position="12"/>
        <end position="31"/>
    </location>
</feature>
<feature type="transmembrane region" description="Helical" evidence="5">
    <location>
        <begin position="37"/>
        <end position="57"/>
    </location>
</feature>
<evidence type="ECO:0000313" key="7">
    <source>
        <dbReference type="EMBL" id="NKX46399.1"/>
    </source>
</evidence>
<reference evidence="7 8" key="1">
    <citation type="submission" date="2020-04" db="EMBL/GenBank/DDBJ databases">
        <authorList>
            <person name="Yoon J."/>
        </authorList>
    </citation>
    <scope>NUCLEOTIDE SEQUENCE [LARGE SCALE GENOMIC DNA]</scope>
    <source>
        <strain evidence="7 8">KMU-115</strain>
    </source>
</reference>
<dbReference type="EMBL" id="JAAZQQ010000007">
    <property type="protein sequence ID" value="NKX46399.1"/>
    <property type="molecule type" value="Genomic_DNA"/>
</dbReference>
<dbReference type="SUPFAM" id="SSF103473">
    <property type="entry name" value="MFS general substrate transporter"/>
    <property type="match status" value="1"/>
</dbReference>
<protein>
    <submittedName>
        <fullName evidence="7">MFS transporter</fullName>
    </submittedName>
</protein>
<keyword evidence="3 5" id="KW-1133">Transmembrane helix</keyword>
<feature type="transmembrane region" description="Helical" evidence="5">
    <location>
        <begin position="324"/>
        <end position="348"/>
    </location>
</feature>
<dbReference type="PANTHER" id="PTHR23521">
    <property type="entry name" value="TRANSPORTER MFS SUPERFAMILY"/>
    <property type="match status" value="1"/>
</dbReference>
<evidence type="ECO:0000256" key="4">
    <source>
        <dbReference type="ARBA" id="ARBA00023136"/>
    </source>
</evidence>
<dbReference type="InterPro" id="IPR020846">
    <property type="entry name" value="MFS_dom"/>
</dbReference>
<evidence type="ECO:0000256" key="2">
    <source>
        <dbReference type="ARBA" id="ARBA00022692"/>
    </source>
</evidence>
<dbReference type="Pfam" id="PF00083">
    <property type="entry name" value="Sugar_tr"/>
    <property type="match status" value="1"/>
</dbReference>
<keyword evidence="2 5" id="KW-0812">Transmembrane</keyword>
<evidence type="ECO:0000256" key="1">
    <source>
        <dbReference type="ARBA" id="ARBA00004370"/>
    </source>
</evidence>
<dbReference type="GO" id="GO:0022857">
    <property type="term" value="F:transmembrane transporter activity"/>
    <property type="evidence" value="ECO:0007669"/>
    <property type="project" value="InterPro"/>
</dbReference>
<feature type="transmembrane region" description="Helical" evidence="5">
    <location>
        <begin position="265"/>
        <end position="284"/>
    </location>
</feature>
<comment type="caution">
    <text evidence="7">The sequence shown here is derived from an EMBL/GenBank/DDBJ whole genome shotgun (WGS) entry which is preliminary data.</text>
</comment>
<evidence type="ECO:0000256" key="5">
    <source>
        <dbReference type="SAM" id="Phobius"/>
    </source>
</evidence>
<dbReference type="InterPro" id="IPR011701">
    <property type="entry name" value="MFS"/>
</dbReference>
<feature type="transmembrane region" description="Helical" evidence="5">
    <location>
        <begin position="94"/>
        <end position="113"/>
    </location>
</feature>
<feature type="transmembrane region" description="Helical" evidence="5">
    <location>
        <begin position="235"/>
        <end position="253"/>
    </location>
</feature>
<dbReference type="GO" id="GO:0005886">
    <property type="term" value="C:plasma membrane"/>
    <property type="evidence" value="ECO:0007669"/>
    <property type="project" value="TreeGrafter"/>
</dbReference>
<dbReference type="RefSeq" id="WP_168624785.1">
    <property type="nucleotide sequence ID" value="NZ_JAAZQQ010000007.1"/>
</dbReference>
<proteinExistence type="predicted"/>
<feature type="domain" description="Major facilitator superfamily (MFS) profile" evidence="6">
    <location>
        <begin position="166"/>
        <end position="421"/>
    </location>
</feature>
<evidence type="ECO:0000256" key="3">
    <source>
        <dbReference type="ARBA" id="ARBA00022989"/>
    </source>
</evidence>
<keyword evidence="8" id="KW-1185">Reference proteome</keyword>
<feature type="transmembrane region" description="Helical" evidence="5">
    <location>
        <begin position="290"/>
        <end position="312"/>
    </location>
</feature>
<dbReference type="InterPro" id="IPR036259">
    <property type="entry name" value="MFS_trans_sf"/>
</dbReference>
<gene>
    <name evidence="7" type="ORF">HCU73_17530</name>
</gene>
<feature type="transmembrane region" description="Helical" evidence="5">
    <location>
        <begin position="134"/>
        <end position="152"/>
    </location>
</feature>
<dbReference type="PROSITE" id="PS50850">
    <property type="entry name" value="MFS"/>
    <property type="match status" value="1"/>
</dbReference>
<dbReference type="InterPro" id="IPR047200">
    <property type="entry name" value="MFS_YcaD-like"/>
</dbReference>
<accession>A0A7X6H2Z1</accession>
<dbReference type="Pfam" id="PF07690">
    <property type="entry name" value="MFS_1"/>
    <property type="match status" value="1"/>
</dbReference>
<comment type="subcellular location">
    <subcellularLocation>
        <location evidence="1">Membrane</location>
    </subcellularLocation>
</comment>
<dbReference type="Gene3D" id="1.20.1250.20">
    <property type="entry name" value="MFS general substrate transporter like domains"/>
    <property type="match status" value="2"/>
</dbReference>
<dbReference type="AlphaFoldDB" id="A0A7X6H2Z1"/>
<name>A0A7X6H2Z1_9RHOB</name>
<keyword evidence="4 5" id="KW-0472">Membrane</keyword>
<dbReference type="CDD" id="cd17477">
    <property type="entry name" value="MFS_YcaD_like"/>
    <property type="match status" value="1"/>
</dbReference>
<evidence type="ECO:0000313" key="8">
    <source>
        <dbReference type="Proteomes" id="UP000526408"/>
    </source>
</evidence>
<feature type="transmembrane region" description="Helical" evidence="5">
    <location>
        <begin position="69"/>
        <end position="88"/>
    </location>
</feature>
<feature type="transmembrane region" description="Helical" evidence="5">
    <location>
        <begin position="200"/>
        <end position="223"/>
    </location>
</feature>
<evidence type="ECO:0000259" key="6">
    <source>
        <dbReference type="PROSITE" id="PS50850"/>
    </source>
</evidence>
<feature type="transmembrane region" description="Helical" evidence="5">
    <location>
        <begin position="158"/>
        <end position="179"/>
    </location>
</feature>